<proteinExistence type="inferred from homology"/>
<dbReference type="AlphaFoldDB" id="A0A1G7VHH8"/>
<dbReference type="PROSITE" id="PS50263">
    <property type="entry name" value="CN_HYDROLASE"/>
    <property type="match status" value="1"/>
</dbReference>
<dbReference type="SUPFAM" id="SSF56317">
    <property type="entry name" value="Carbon-nitrogen hydrolase"/>
    <property type="match status" value="1"/>
</dbReference>
<keyword evidence="5" id="KW-1185">Reference proteome</keyword>
<dbReference type="GO" id="GO:0016811">
    <property type="term" value="F:hydrolase activity, acting on carbon-nitrogen (but not peptide) bonds, in linear amides"/>
    <property type="evidence" value="ECO:0007669"/>
    <property type="project" value="TreeGrafter"/>
</dbReference>
<comment type="similarity">
    <text evidence="1">Belongs to the carbon-nitrogen hydrolase superfamily. NIT1/NIT2 family.</text>
</comment>
<dbReference type="PANTHER" id="PTHR43674">
    <property type="entry name" value="NITRILASE C965.09-RELATED"/>
    <property type="match status" value="1"/>
</dbReference>
<dbReference type="InterPro" id="IPR036526">
    <property type="entry name" value="C-N_Hydrolase_sf"/>
</dbReference>
<dbReference type="Proteomes" id="UP000198641">
    <property type="component" value="Unassembled WGS sequence"/>
</dbReference>
<evidence type="ECO:0000313" key="4">
    <source>
        <dbReference type="EMBL" id="SDG59292.1"/>
    </source>
</evidence>
<evidence type="ECO:0000313" key="5">
    <source>
        <dbReference type="Proteomes" id="UP000198641"/>
    </source>
</evidence>
<evidence type="ECO:0000259" key="3">
    <source>
        <dbReference type="PROSITE" id="PS50263"/>
    </source>
</evidence>
<dbReference type="InterPro" id="IPR001110">
    <property type="entry name" value="UPF0012_CS"/>
</dbReference>
<dbReference type="EMBL" id="FNCI01000023">
    <property type="protein sequence ID" value="SDG59292.1"/>
    <property type="molecule type" value="Genomic_DNA"/>
</dbReference>
<dbReference type="Gene3D" id="3.60.110.10">
    <property type="entry name" value="Carbon-nitrogen hydrolase"/>
    <property type="match status" value="1"/>
</dbReference>
<gene>
    <name evidence="4" type="ORF">SAMN05216571_1231</name>
</gene>
<dbReference type="STRING" id="284577.SAMN05216571_1231"/>
<dbReference type="RefSeq" id="WP_175491718.1">
    <property type="nucleotide sequence ID" value="NZ_FNCI01000023.1"/>
</dbReference>
<accession>A0A1G7VHH8</accession>
<dbReference type="InterPro" id="IPR050345">
    <property type="entry name" value="Aliph_Amidase/BUP"/>
</dbReference>
<feature type="domain" description="CN hydrolase" evidence="3">
    <location>
        <begin position="5"/>
        <end position="249"/>
    </location>
</feature>
<protein>
    <submittedName>
        <fullName evidence="4">Predicted amidohydrolase</fullName>
    </submittedName>
</protein>
<evidence type="ECO:0000256" key="1">
    <source>
        <dbReference type="ARBA" id="ARBA00010613"/>
    </source>
</evidence>
<dbReference type="InterPro" id="IPR003010">
    <property type="entry name" value="C-N_Hydrolase"/>
</dbReference>
<keyword evidence="2 4" id="KW-0378">Hydrolase</keyword>
<organism evidence="4 5">
    <name type="scientific">Onishia taeanensis</name>
    <dbReference type="NCBI Taxonomy" id="284577"/>
    <lineage>
        <taxon>Bacteria</taxon>
        <taxon>Pseudomonadati</taxon>
        <taxon>Pseudomonadota</taxon>
        <taxon>Gammaproteobacteria</taxon>
        <taxon>Oceanospirillales</taxon>
        <taxon>Halomonadaceae</taxon>
        <taxon>Onishia</taxon>
    </lineage>
</organism>
<evidence type="ECO:0000256" key="2">
    <source>
        <dbReference type="ARBA" id="ARBA00022801"/>
    </source>
</evidence>
<dbReference type="CDD" id="cd07197">
    <property type="entry name" value="nitrilase"/>
    <property type="match status" value="1"/>
</dbReference>
<sequence>MPRYLPVLVVQEASRQPGTDAELRDFEAELADYLSDFVAEFDQPRMVVYPEFYLCAASGTPEQRRVQLEAAAEPIDGLRHQHLSRIASNLSIWLLPGTVCERGDDGHLYNTAPVYSPEGERVAAYRKCFPWRPYEPFQPGNRFEVFDVPGIGRIGLAICYDIWFPEVVRQLAWLGADVIINQVATSTSDRAQELVLVQANAIFNQVFMVSVNSATPSGEGQSLIVDPEGHIRSQMPGATSGILTDVLNLDEVERVRTFGTAGLNRMWSQCRNEDPVLELPMYEGRIDPRKWNRER</sequence>
<dbReference type="Pfam" id="PF00795">
    <property type="entry name" value="CN_hydrolase"/>
    <property type="match status" value="1"/>
</dbReference>
<reference evidence="4 5" key="1">
    <citation type="submission" date="2016-10" db="EMBL/GenBank/DDBJ databases">
        <authorList>
            <person name="de Groot N.N."/>
        </authorList>
    </citation>
    <scope>NUCLEOTIDE SEQUENCE [LARGE SCALE GENOMIC DNA]</scope>
    <source>
        <strain evidence="4 5">BH539</strain>
    </source>
</reference>
<name>A0A1G7VHH8_9GAMM</name>
<dbReference type="PROSITE" id="PS01227">
    <property type="entry name" value="UPF0012"/>
    <property type="match status" value="1"/>
</dbReference>
<dbReference type="PANTHER" id="PTHR43674:SF16">
    <property type="entry name" value="CARBON-NITROGEN FAMILY, PUTATIVE (AFU_ORTHOLOGUE AFUA_5G02350)-RELATED"/>
    <property type="match status" value="1"/>
</dbReference>